<protein>
    <submittedName>
        <fullName evidence="4">SH3 domain-containing protein</fullName>
    </submittedName>
</protein>
<sequence>MKNIKNTISKIVLGVVILLTTSVVAHAGIGITPADIVNENLKPGASFTTEFKLSRSGNLNEISIVVEPDYGPISSWFTVKPGKVMTFPQGQRIMYFQISVNVPETAEYKDYKGAIHVTALPDDADVKGVMITQGLQLNAQLKLTEEDIEKLSITAIKTENVIKGSPVKIDITAKNEGNVDASPVAKVKVMDLQQNLIEEHDISNLGVVKSNETKTITGQFLSNLEIGEYFLEVEVFLDSQSLRKERLVLSVTEDKPVVATTDDDSKDQKSSIQSLLGDNQEYILWIVAACVGGVIIYFLIDKLWNNKPVEEKEKPASVALGSKKSTREILSISFGFLIFLGLFSASLSDAKVVETMVKDSNKDVQGAQDTTVVPEPTFSVLPAQETDTTYPIFSRPDKNSSVIYDAKDGETFDVMESDNGWYKVSLPDGSIGWIPEDLIKSKVTEQAQQ</sequence>
<feature type="signal peptide" evidence="2">
    <location>
        <begin position="1"/>
        <end position="27"/>
    </location>
</feature>
<evidence type="ECO:0000256" key="1">
    <source>
        <dbReference type="SAM" id="Phobius"/>
    </source>
</evidence>
<evidence type="ECO:0000313" key="5">
    <source>
        <dbReference type="Proteomes" id="UP000545876"/>
    </source>
</evidence>
<dbReference type="InterPro" id="IPR010466">
    <property type="entry name" value="DUF1058"/>
</dbReference>
<dbReference type="Pfam" id="PF06347">
    <property type="entry name" value="SH3_4"/>
    <property type="match status" value="1"/>
</dbReference>
<dbReference type="PROSITE" id="PS51781">
    <property type="entry name" value="SH3B"/>
    <property type="match status" value="1"/>
</dbReference>
<feature type="transmembrane region" description="Helical" evidence="1">
    <location>
        <begin position="329"/>
        <end position="347"/>
    </location>
</feature>
<keyword evidence="1" id="KW-0812">Transmembrane</keyword>
<evidence type="ECO:0000313" key="4">
    <source>
        <dbReference type="EMBL" id="NLD25579.1"/>
    </source>
</evidence>
<dbReference type="InterPro" id="IPR003646">
    <property type="entry name" value="SH3-like_bac-type"/>
</dbReference>
<feature type="chain" id="PRO_5032347970" evidence="2">
    <location>
        <begin position="28"/>
        <end position="449"/>
    </location>
</feature>
<comment type="caution">
    <text evidence="4">The sequence shown here is derived from an EMBL/GenBank/DDBJ whole genome shotgun (WGS) entry which is preliminary data.</text>
</comment>
<keyword evidence="1" id="KW-1133">Transmembrane helix</keyword>
<dbReference type="InterPro" id="IPR013783">
    <property type="entry name" value="Ig-like_fold"/>
</dbReference>
<name>A0A847D0Q3_9BACT</name>
<feature type="domain" description="SH3b" evidence="3">
    <location>
        <begin position="375"/>
        <end position="442"/>
    </location>
</feature>
<dbReference type="EMBL" id="JAAZBX010000011">
    <property type="protein sequence ID" value="NLD25579.1"/>
    <property type="molecule type" value="Genomic_DNA"/>
</dbReference>
<proteinExistence type="predicted"/>
<evidence type="ECO:0000259" key="3">
    <source>
        <dbReference type="PROSITE" id="PS51781"/>
    </source>
</evidence>
<reference evidence="4 5" key="1">
    <citation type="journal article" date="2020" name="Biotechnol. Biofuels">
        <title>New insights from the biogas microbiome by comprehensive genome-resolved metagenomics of nearly 1600 species originating from multiple anaerobic digesters.</title>
        <authorList>
            <person name="Campanaro S."/>
            <person name="Treu L."/>
            <person name="Rodriguez-R L.M."/>
            <person name="Kovalovszki A."/>
            <person name="Ziels R.M."/>
            <person name="Maus I."/>
            <person name="Zhu X."/>
            <person name="Kougias P.G."/>
            <person name="Basile A."/>
            <person name="Luo G."/>
            <person name="Schluter A."/>
            <person name="Konstantinidis K.T."/>
            <person name="Angelidaki I."/>
        </authorList>
    </citation>
    <scope>NUCLEOTIDE SEQUENCE [LARGE SCALE GENOMIC DNA]</scope>
    <source>
        <strain evidence="4">AS06rmzACSIP_65</strain>
    </source>
</reference>
<feature type="transmembrane region" description="Helical" evidence="1">
    <location>
        <begin position="282"/>
        <end position="300"/>
    </location>
</feature>
<dbReference type="Proteomes" id="UP000545876">
    <property type="component" value="Unassembled WGS sequence"/>
</dbReference>
<dbReference type="Gene3D" id="2.30.30.40">
    <property type="entry name" value="SH3 Domains"/>
    <property type="match status" value="1"/>
</dbReference>
<keyword evidence="1" id="KW-0472">Membrane</keyword>
<dbReference type="Gene3D" id="2.60.40.10">
    <property type="entry name" value="Immunoglobulins"/>
    <property type="match status" value="1"/>
</dbReference>
<gene>
    <name evidence="4" type="ORF">GX656_02970</name>
</gene>
<evidence type="ECO:0000256" key="2">
    <source>
        <dbReference type="SAM" id="SignalP"/>
    </source>
</evidence>
<dbReference type="AlphaFoldDB" id="A0A847D0Q3"/>
<organism evidence="4 5">
    <name type="scientific">Candidatus Dojkabacteria bacterium</name>
    <dbReference type="NCBI Taxonomy" id="2099670"/>
    <lineage>
        <taxon>Bacteria</taxon>
        <taxon>Candidatus Dojkabacteria</taxon>
    </lineage>
</organism>
<accession>A0A847D0Q3</accession>
<keyword evidence="2" id="KW-0732">Signal</keyword>